<keyword evidence="1" id="KW-0418">Kinase</keyword>
<proteinExistence type="predicted"/>
<keyword evidence="1" id="KW-0808">Transferase</keyword>
<dbReference type="InterPro" id="IPR031322">
    <property type="entry name" value="Shikimate/glucono_kinase"/>
</dbReference>
<dbReference type="Gene3D" id="3.40.50.300">
    <property type="entry name" value="P-loop containing nucleotide triphosphate hydrolases"/>
    <property type="match status" value="1"/>
</dbReference>
<dbReference type="Proteomes" id="UP000481033">
    <property type="component" value="Unassembled WGS sequence"/>
</dbReference>
<accession>A0A6M0RL36</accession>
<sequence length="184" mass="20969">MPSDIILIGPQGVGKSTVGELLAQQLDLPQCSMDEHRWNYYTEIGYDDTIAKQKRETEGAWGIIRYWKPFEAYAVERLLSEHTNCVIDFGAGHSVYDDPLLFQRVKRALAPYPNVVLLMPSPDLEESLDILNTRNHKLPEDIRRTNEHFVKHPSNCTLAKFTVYTKAKTPAETCHEVLQVVNVS</sequence>
<protein>
    <submittedName>
        <fullName evidence="1">Shikimate kinase</fullName>
    </submittedName>
</protein>
<organism evidence="1 2">
    <name type="scientific">Adonisia turfae CCMR0081</name>
    <dbReference type="NCBI Taxonomy" id="2292702"/>
    <lineage>
        <taxon>Bacteria</taxon>
        <taxon>Bacillati</taxon>
        <taxon>Cyanobacteriota</taxon>
        <taxon>Adonisia</taxon>
        <taxon>Adonisia turfae</taxon>
    </lineage>
</organism>
<dbReference type="Pfam" id="PF01202">
    <property type="entry name" value="SKI"/>
    <property type="match status" value="1"/>
</dbReference>
<evidence type="ECO:0000313" key="2">
    <source>
        <dbReference type="Proteomes" id="UP000481033"/>
    </source>
</evidence>
<dbReference type="InterPro" id="IPR027417">
    <property type="entry name" value="P-loop_NTPase"/>
</dbReference>
<dbReference type="RefSeq" id="WP_163698366.1">
    <property type="nucleotide sequence ID" value="NZ_QXHD01000004.1"/>
</dbReference>
<name>A0A6M0RL36_9CYAN</name>
<dbReference type="AlphaFoldDB" id="A0A6M0RL36"/>
<reference evidence="1 2" key="1">
    <citation type="journal article" date="2020" name="Microb. Ecol.">
        <title>Ecogenomics of the Marine Benthic Filamentous Cyanobacterium Adonisia.</title>
        <authorList>
            <person name="Walter J.M."/>
            <person name="Coutinho F.H."/>
            <person name="Leomil L."/>
            <person name="Hargreaves P.I."/>
            <person name="Campeao M.E."/>
            <person name="Vieira V.V."/>
            <person name="Silva B.S."/>
            <person name="Fistarol G.O."/>
            <person name="Salomon P.S."/>
            <person name="Sawabe T."/>
            <person name="Mino S."/>
            <person name="Hosokawa M."/>
            <person name="Miyashita H."/>
            <person name="Maruyama F."/>
            <person name="van Verk M.C."/>
            <person name="Dutilh B.E."/>
            <person name="Thompson C.C."/>
            <person name="Thompson F.L."/>
        </authorList>
    </citation>
    <scope>NUCLEOTIDE SEQUENCE [LARGE SCALE GENOMIC DNA]</scope>
    <source>
        <strain evidence="1 2">CCMR0081</strain>
    </source>
</reference>
<dbReference type="SUPFAM" id="SSF52540">
    <property type="entry name" value="P-loop containing nucleoside triphosphate hydrolases"/>
    <property type="match status" value="1"/>
</dbReference>
<dbReference type="GO" id="GO:0016301">
    <property type="term" value="F:kinase activity"/>
    <property type="evidence" value="ECO:0007669"/>
    <property type="project" value="UniProtKB-KW"/>
</dbReference>
<comment type="caution">
    <text evidence="1">The sequence shown here is derived from an EMBL/GenBank/DDBJ whole genome shotgun (WGS) entry which is preliminary data.</text>
</comment>
<keyword evidence="2" id="KW-1185">Reference proteome</keyword>
<gene>
    <name evidence="1" type="ORF">DXZ20_11945</name>
</gene>
<evidence type="ECO:0000313" key="1">
    <source>
        <dbReference type="EMBL" id="NEZ56371.1"/>
    </source>
</evidence>
<dbReference type="EMBL" id="QXHD01000004">
    <property type="protein sequence ID" value="NEZ56371.1"/>
    <property type="molecule type" value="Genomic_DNA"/>
</dbReference>